<accession>A0A1J1LD98</accession>
<dbReference type="InterPro" id="IPR052943">
    <property type="entry name" value="TMTC_O-mannosyl-trnsfr"/>
</dbReference>
<organism evidence="5 6">
    <name type="scientific">Planktothrix tepida PCC 9214</name>
    <dbReference type="NCBI Taxonomy" id="671072"/>
    <lineage>
        <taxon>Bacteria</taxon>
        <taxon>Bacillati</taxon>
        <taxon>Cyanobacteriota</taxon>
        <taxon>Cyanophyceae</taxon>
        <taxon>Oscillatoriophycideae</taxon>
        <taxon>Oscillatoriales</taxon>
        <taxon>Microcoleaceae</taxon>
        <taxon>Planktothrix</taxon>
    </lineage>
</organism>
<feature type="repeat" description="TPR" evidence="3">
    <location>
        <begin position="158"/>
        <end position="191"/>
    </location>
</feature>
<dbReference type="InterPro" id="IPR019734">
    <property type="entry name" value="TPR_rpt"/>
</dbReference>
<dbReference type="SUPFAM" id="SSF48452">
    <property type="entry name" value="TPR-like"/>
    <property type="match status" value="1"/>
</dbReference>
<dbReference type="Pfam" id="PF07719">
    <property type="entry name" value="TPR_2"/>
    <property type="match status" value="1"/>
</dbReference>
<evidence type="ECO:0000256" key="3">
    <source>
        <dbReference type="PROSITE-ProRule" id="PRU00339"/>
    </source>
</evidence>
<dbReference type="Gene3D" id="1.25.40.10">
    <property type="entry name" value="Tetratricopeptide repeat domain"/>
    <property type="match status" value="2"/>
</dbReference>
<feature type="repeat" description="TPR" evidence="3">
    <location>
        <begin position="124"/>
        <end position="157"/>
    </location>
</feature>
<protein>
    <submittedName>
        <fullName evidence="5">Uncharacterized protein</fullName>
    </submittedName>
</protein>
<evidence type="ECO:0000313" key="6">
    <source>
        <dbReference type="Proteomes" id="UP000184315"/>
    </source>
</evidence>
<dbReference type="Pfam" id="PF13414">
    <property type="entry name" value="TPR_11"/>
    <property type="match status" value="1"/>
</dbReference>
<evidence type="ECO:0000256" key="4">
    <source>
        <dbReference type="SAM" id="MobiDB-lite"/>
    </source>
</evidence>
<proteinExistence type="predicted"/>
<keyword evidence="6" id="KW-1185">Reference proteome</keyword>
<dbReference type="EMBL" id="CZDF01000132">
    <property type="protein sequence ID" value="CUR30565.1"/>
    <property type="molecule type" value="Genomic_DNA"/>
</dbReference>
<feature type="region of interest" description="Disordered" evidence="4">
    <location>
        <begin position="33"/>
        <end position="52"/>
    </location>
</feature>
<reference evidence="6" key="1">
    <citation type="submission" date="2015-10" db="EMBL/GenBank/DDBJ databases">
        <authorList>
            <person name="Regsiter A."/>
            <person name="william w."/>
        </authorList>
    </citation>
    <scope>NUCLEOTIDE SEQUENCE [LARGE SCALE GENOMIC DNA]</scope>
</reference>
<dbReference type="InterPro" id="IPR013105">
    <property type="entry name" value="TPR_2"/>
</dbReference>
<evidence type="ECO:0000256" key="1">
    <source>
        <dbReference type="ARBA" id="ARBA00022737"/>
    </source>
</evidence>
<dbReference type="Pfam" id="PF13174">
    <property type="entry name" value="TPR_6"/>
    <property type="match status" value="1"/>
</dbReference>
<sequence>MKKNLFRAKLVQTMIVGIILLFPTFARSQNELPTAEELRGKPNEAEQQRLDKKQSRQAALRQGIQLYKTGNYAASETIFRQLVEAQPEEAKYHFYFGNALFYQRKIEEATQAYQEAIRLNPKYALAYNALGFLQATQGQWDEAIIQYQKALEINADYAEALKNLGEAFWKKGNIAEAKNAWNKALTLYTQQGNNKAAQQIQEVLNRTAQ</sequence>
<gene>
    <name evidence="5" type="ORF">PL9214290155</name>
</gene>
<dbReference type="InterPro" id="IPR011990">
    <property type="entry name" value="TPR-like_helical_dom_sf"/>
</dbReference>
<dbReference type="Proteomes" id="UP000184315">
    <property type="component" value="Unassembled WGS sequence"/>
</dbReference>
<dbReference type="OrthoDB" id="422081at2"/>
<dbReference type="SMART" id="SM00028">
    <property type="entry name" value="TPR"/>
    <property type="match status" value="4"/>
</dbReference>
<keyword evidence="2 3" id="KW-0802">TPR repeat</keyword>
<dbReference type="RefSeq" id="WP_072717573.1">
    <property type="nucleotide sequence ID" value="NZ_LN889782.1"/>
</dbReference>
<feature type="compositionally biased region" description="Basic and acidic residues" evidence="4">
    <location>
        <begin position="36"/>
        <end position="52"/>
    </location>
</feature>
<dbReference type="PANTHER" id="PTHR44809">
    <property type="match status" value="1"/>
</dbReference>
<name>A0A1J1LD98_9CYAN</name>
<dbReference type="AlphaFoldDB" id="A0A1J1LD98"/>
<feature type="repeat" description="TPR" evidence="3">
    <location>
        <begin position="90"/>
        <end position="123"/>
    </location>
</feature>
<evidence type="ECO:0000313" key="5">
    <source>
        <dbReference type="EMBL" id="CUR30565.1"/>
    </source>
</evidence>
<keyword evidence="1" id="KW-0677">Repeat</keyword>
<evidence type="ECO:0000256" key="2">
    <source>
        <dbReference type="ARBA" id="ARBA00022803"/>
    </source>
</evidence>
<dbReference type="PANTHER" id="PTHR44809:SF1">
    <property type="entry name" value="PROTEIN O-MANNOSYL-TRANSFERASE TMTC1"/>
    <property type="match status" value="1"/>
</dbReference>
<dbReference type="STRING" id="671072.PL9214290155"/>
<dbReference type="PROSITE" id="PS50005">
    <property type="entry name" value="TPR"/>
    <property type="match status" value="3"/>
</dbReference>